<gene>
    <name evidence="9" type="ORF">EX30DRAFT_337923</name>
</gene>
<sequence length="217" mass="24818">MDDILAEFDAGAPSSSSPQDVEHLTKFWIAERTAPEILPYQGDVLERLMERVRDQISLLESSLGNLDPTSSFRLILVQTELERIKFLIRAYLRCRLHKIDKYSLHILQTPEVRARLAPNELGYMKSHLALMNNHYLASFLKNFPENLRRLDDTVGRLSMVDEPDMDSAVFCKVNRDVDTEITIRGTDAAFELKRGEVLVVRYSAIRELVGNGDVELI</sequence>
<dbReference type="InterPro" id="IPR036224">
    <property type="entry name" value="GINS_bundle-like_dom_sf"/>
</dbReference>
<dbReference type="PIRSF" id="PIRSF007764">
    <property type="entry name" value="Sld5"/>
    <property type="match status" value="1"/>
</dbReference>
<dbReference type="InterPro" id="IPR008591">
    <property type="entry name" value="GINS_Sld5"/>
</dbReference>
<evidence type="ECO:0000313" key="10">
    <source>
        <dbReference type="Proteomes" id="UP000298138"/>
    </source>
</evidence>
<evidence type="ECO:0000256" key="2">
    <source>
        <dbReference type="ARBA" id="ARBA00008187"/>
    </source>
</evidence>
<dbReference type="STRING" id="341454.A0A4S2N8C0"/>
<dbReference type="GO" id="GO:0006261">
    <property type="term" value="P:DNA-templated DNA replication"/>
    <property type="evidence" value="ECO:0007669"/>
    <property type="project" value="InterPro"/>
</dbReference>
<keyword evidence="4 6" id="KW-0235">DNA replication</keyword>
<comment type="similarity">
    <text evidence="2 6">Belongs to the GINS4/SLD5 family.</text>
</comment>
<evidence type="ECO:0000259" key="8">
    <source>
        <dbReference type="Pfam" id="PF16922"/>
    </source>
</evidence>
<dbReference type="Gene3D" id="3.40.5.60">
    <property type="match status" value="1"/>
</dbReference>
<dbReference type="InParanoid" id="A0A4S2N8C0"/>
<dbReference type="Pfam" id="PF05916">
    <property type="entry name" value="Sld5"/>
    <property type="match status" value="1"/>
</dbReference>
<comment type="function">
    <text evidence="6">The GINS complex plays an essential role in the initiation of DNA replication.</text>
</comment>
<dbReference type="AlphaFoldDB" id="A0A4S2N8C0"/>
<organism evidence="9 10">
    <name type="scientific">Ascodesmis nigricans</name>
    <dbReference type="NCBI Taxonomy" id="341454"/>
    <lineage>
        <taxon>Eukaryota</taxon>
        <taxon>Fungi</taxon>
        <taxon>Dikarya</taxon>
        <taxon>Ascomycota</taxon>
        <taxon>Pezizomycotina</taxon>
        <taxon>Pezizomycetes</taxon>
        <taxon>Pezizales</taxon>
        <taxon>Ascodesmidaceae</taxon>
        <taxon>Ascodesmis</taxon>
    </lineage>
</organism>
<dbReference type="OrthoDB" id="338231at2759"/>
<comment type="subcellular location">
    <subcellularLocation>
        <location evidence="1 6">Nucleus</location>
    </subcellularLocation>
</comment>
<dbReference type="EMBL" id="ML220112">
    <property type="protein sequence ID" value="TGZ85580.1"/>
    <property type="molecule type" value="Genomic_DNA"/>
</dbReference>
<keyword evidence="10" id="KW-1185">Reference proteome</keyword>
<evidence type="ECO:0000256" key="4">
    <source>
        <dbReference type="ARBA" id="ARBA00022705"/>
    </source>
</evidence>
<evidence type="ECO:0000256" key="6">
    <source>
        <dbReference type="PIRNR" id="PIRNR007764"/>
    </source>
</evidence>
<protein>
    <recommendedName>
        <fullName evidence="3 6">DNA replication complex GINS protein SLD5</fullName>
    </recommendedName>
</protein>
<keyword evidence="5 6" id="KW-0539">Nucleus</keyword>
<feature type="domain" description="GINS subunit" evidence="7">
    <location>
        <begin position="65"/>
        <end position="136"/>
    </location>
</feature>
<dbReference type="GO" id="GO:0000727">
    <property type="term" value="P:double-strand break repair via break-induced replication"/>
    <property type="evidence" value="ECO:0007669"/>
    <property type="project" value="TreeGrafter"/>
</dbReference>
<proteinExistence type="inferred from homology"/>
<evidence type="ECO:0000256" key="3">
    <source>
        <dbReference type="ARBA" id="ARBA00014804"/>
    </source>
</evidence>
<accession>A0A4S2N8C0</accession>
<dbReference type="PANTHER" id="PTHR21206:SF0">
    <property type="entry name" value="DNA REPLICATION COMPLEX GINS PROTEIN SLD5"/>
    <property type="match status" value="1"/>
</dbReference>
<evidence type="ECO:0000313" key="9">
    <source>
        <dbReference type="EMBL" id="TGZ85580.1"/>
    </source>
</evidence>
<feature type="domain" description="DNA replication complex GINS protein SLD5 C-terminal" evidence="8">
    <location>
        <begin position="163"/>
        <end position="217"/>
    </location>
</feature>
<dbReference type="FunCoup" id="A0A4S2N8C0">
    <property type="interactions" value="634"/>
</dbReference>
<evidence type="ECO:0000256" key="1">
    <source>
        <dbReference type="ARBA" id="ARBA00004123"/>
    </source>
</evidence>
<dbReference type="SUPFAM" id="SSF160059">
    <property type="entry name" value="PriA/YqbF domain"/>
    <property type="match status" value="1"/>
</dbReference>
<dbReference type="Proteomes" id="UP000298138">
    <property type="component" value="Unassembled WGS sequence"/>
</dbReference>
<evidence type="ECO:0000256" key="5">
    <source>
        <dbReference type="ARBA" id="ARBA00023242"/>
    </source>
</evidence>
<evidence type="ECO:0000259" key="7">
    <source>
        <dbReference type="Pfam" id="PF05916"/>
    </source>
</evidence>
<dbReference type="GO" id="GO:0000811">
    <property type="term" value="C:GINS complex"/>
    <property type="evidence" value="ECO:0007669"/>
    <property type="project" value="UniProtKB-UniRule"/>
</dbReference>
<dbReference type="Gene3D" id="1.20.58.1030">
    <property type="match status" value="1"/>
</dbReference>
<name>A0A4S2N8C0_9PEZI</name>
<dbReference type="SUPFAM" id="SSF158573">
    <property type="entry name" value="GINS helical bundle-like"/>
    <property type="match status" value="1"/>
</dbReference>
<dbReference type="PANTHER" id="PTHR21206">
    <property type="entry name" value="SLD5 PROTEIN"/>
    <property type="match status" value="1"/>
</dbReference>
<dbReference type="Pfam" id="PF16922">
    <property type="entry name" value="SLD5_C"/>
    <property type="match status" value="1"/>
</dbReference>
<dbReference type="CDD" id="cd11711">
    <property type="entry name" value="GINS_A_Sld5"/>
    <property type="match status" value="1"/>
</dbReference>
<dbReference type="InterPro" id="IPR021151">
    <property type="entry name" value="GINS_A"/>
</dbReference>
<dbReference type="InterPro" id="IPR038749">
    <property type="entry name" value="Sld5_GINS_A"/>
</dbReference>
<reference evidence="9 10" key="1">
    <citation type="submission" date="2019-04" db="EMBL/GenBank/DDBJ databases">
        <title>Comparative genomics and transcriptomics to analyze fruiting body development in filamentous ascomycetes.</title>
        <authorList>
            <consortium name="DOE Joint Genome Institute"/>
            <person name="Lutkenhaus R."/>
            <person name="Traeger S."/>
            <person name="Breuer J."/>
            <person name="Kuo A."/>
            <person name="Lipzen A."/>
            <person name="Pangilinan J."/>
            <person name="Dilworth D."/>
            <person name="Sandor L."/>
            <person name="Poggeler S."/>
            <person name="Barry K."/>
            <person name="Grigoriev I.V."/>
            <person name="Nowrousian M."/>
        </authorList>
    </citation>
    <scope>NUCLEOTIDE SEQUENCE [LARGE SCALE GENOMIC DNA]</scope>
    <source>
        <strain evidence="9 10">CBS 389.68</strain>
    </source>
</reference>
<dbReference type="InterPro" id="IPR031633">
    <property type="entry name" value="SLD5_C"/>
</dbReference>
<dbReference type="CDD" id="cd21692">
    <property type="entry name" value="GINS_B_Sld5"/>
    <property type="match status" value="1"/>
</dbReference>